<dbReference type="SUPFAM" id="SSF81901">
    <property type="entry name" value="HCP-like"/>
    <property type="match status" value="1"/>
</dbReference>
<protein>
    <submittedName>
        <fullName evidence="4">Sel1 domain protein repeat-containing protein</fullName>
    </submittedName>
</protein>
<feature type="chain" id="PRO_5039945697" evidence="3">
    <location>
        <begin position="24"/>
        <end position="297"/>
    </location>
</feature>
<dbReference type="AlphaFoldDB" id="Q0ARU9"/>
<dbReference type="InterPro" id="IPR011990">
    <property type="entry name" value="TPR-like_helical_dom_sf"/>
</dbReference>
<accession>Q0ARU9</accession>
<dbReference type="Gene3D" id="1.25.40.10">
    <property type="entry name" value="Tetratricopeptide repeat domain"/>
    <property type="match status" value="1"/>
</dbReference>
<dbReference type="PANTHER" id="PTHR13891">
    <property type="entry name" value="CYTOCHROME C OXIDASE ASSEMBLY FACTOR 7"/>
    <property type="match status" value="1"/>
</dbReference>
<dbReference type="RefSeq" id="WP_011642635.1">
    <property type="nucleotide sequence ID" value="NC_008347.1"/>
</dbReference>
<evidence type="ECO:0000313" key="4">
    <source>
        <dbReference type="EMBL" id="ABI64988.1"/>
    </source>
</evidence>
<keyword evidence="2" id="KW-0677">Repeat</keyword>
<dbReference type="SMART" id="SM00671">
    <property type="entry name" value="SEL1"/>
    <property type="match status" value="3"/>
</dbReference>
<dbReference type="Proteomes" id="UP000001964">
    <property type="component" value="Chromosome"/>
</dbReference>
<dbReference type="InterPro" id="IPR006597">
    <property type="entry name" value="Sel1-like"/>
</dbReference>
<dbReference type="PANTHER" id="PTHR13891:SF1">
    <property type="entry name" value="CYTOCHROME C OXIDASE ASSEMBLY FACTOR 7"/>
    <property type="match status" value="1"/>
</dbReference>
<feature type="signal peptide" evidence="3">
    <location>
        <begin position="1"/>
        <end position="23"/>
    </location>
</feature>
<dbReference type="Pfam" id="PF08238">
    <property type="entry name" value="Sel1"/>
    <property type="match status" value="3"/>
</dbReference>
<evidence type="ECO:0000313" key="5">
    <source>
        <dbReference type="Proteomes" id="UP000001964"/>
    </source>
</evidence>
<evidence type="ECO:0000256" key="2">
    <source>
        <dbReference type="ARBA" id="ARBA00022737"/>
    </source>
</evidence>
<proteinExistence type="inferred from homology"/>
<keyword evidence="3" id="KW-0732">Signal</keyword>
<reference evidence="4 5" key="1">
    <citation type="submission" date="2006-08" db="EMBL/GenBank/DDBJ databases">
        <title>Complete sequence of Maricaulis maris MCS10.</title>
        <authorList>
            <consortium name="US DOE Joint Genome Institute"/>
            <person name="Copeland A."/>
            <person name="Lucas S."/>
            <person name="Lapidus A."/>
            <person name="Barry K."/>
            <person name="Detter J.C."/>
            <person name="Glavina del Rio T."/>
            <person name="Hammon N."/>
            <person name="Israni S."/>
            <person name="Dalin E."/>
            <person name="Tice H."/>
            <person name="Pitluck S."/>
            <person name="Saunders E."/>
            <person name="Brettin T."/>
            <person name="Bruce D."/>
            <person name="Han C."/>
            <person name="Tapia R."/>
            <person name="Gilna P."/>
            <person name="Schmutz J."/>
            <person name="Larimer F."/>
            <person name="Land M."/>
            <person name="Hauser L."/>
            <person name="Kyrpides N."/>
            <person name="Mikhailova N."/>
            <person name="Viollier P."/>
            <person name="Stephens C."/>
            <person name="Richardson P."/>
        </authorList>
    </citation>
    <scope>NUCLEOTIDE SEQUENCE [LARGE SCALE GENOMIC DNA]</scope>
    <source>
        <strain evidence="4 5">MCS10</strain>
    </source>
</reference>
<dbReference type="InterPro" id="IPR040239">
    <property type="entry name" value="HcpB-like"/>
</dbReference>
<evidence type="ECO:0000256" key="3">
    <source>
        <dbReference type="SAM" id="SignalP"/>
    </source>
</evidence>
<name>Q0ARU9_MARMM</name>
<sequence precursor="true">MRKLIVILPLLLAATGLSGAGWAGQPDRALIDACTDDGSAGNDAPECAAACDKGHADSCTRFAYGRARNRTESGEFVLPRAELLSELSQACEMGSATACRILLDRSHERAGPPVFIRGDGGAQTLSLTIEAWWPRFDDTEIVRLVERVCELDPTQCSQVSRYHTNRVLLPRNYHLARQLLLSGCERGSGEACFNLSHTYYHRLAVPGRDLDPVLAVRYLRLGCVLFEPRSCLRLAIHLEQGLGVDPDPEAAADLRLLTCFRPEPDYCSNLAHLVTDGSEVEMSADDMRQVVESLEND</sequence>
<evidence type="ECO:0000256" key="1">
    <source>
        <dbReference type="ARBA" id="ARBA00008486"/>
    </source>
</evidence>
<organism evidence="4 5">
    <name type="scientific">Maricaulis maris (strain MCS10)</name>
    <name type="common">Caulobacter maris</name>
    <dbReference type="NCBI Taxonomy" id="394221"/>
    <lineage>
        <taxon>Bacteria</taxon>
        <taxon>Pseudomonadati</taxon>
        <taxon>Pseudomonadota</taxon>
        <taxon>Alphaproteobacteria</taxon>
        <taxon>Maricaulales</taxon>
        <taxon>Maricaulaceae</taxon>
        <taxon>Maricaulis</taxon>
    </lineage>
</organism>
<keyword evidence="5" id="KW-1185">Reference proteome</keyword>
<comment type="similarity">
    <text evidence="1">Belongs to the hcp beta-lactamase family.</text>
</comment>
<dbReference type="EMBL" id="CP000449">
    <property type="protein sequence ID" value="ABI64988.1"/>
    <property type="molecule type" value="Genomic_DNA"/>
</dbReference>
<dbReference type="OrthoDB" id="7615610at2"/>
<dbReference type="HOGENOM" id="CLU_936286_0_0_5"/>
<dbReference type="eggNOG" id="COG0790">
    <property type="taxonomic scope" value="Bacteria"/>
</dbReference>
<gene>
    <name evidence="4" type="ordered locus">Mmar10_0695</name>
</gene>
<dbReference type="KEGG" id="mmr:Mmar10_0695"/>